<feature type="transmembrane region" description="Helical" evidence="1">
    <location>
        <begin position="204"/>
        <end position="222"/>
    </location>
</feature>
<name>A0ABV8VFA9_9NOCA</name>
<gene>
    <name evidence="2" type="ORF">ACFO5K_09250</name>
</gene>
<organism evidence="2 3">
    <name type="scientific">Nocardia halotolerans</name>
    <dbReference type="NCBI Taxonomy" id="1755878"/>
    <lineage>
        <taxon>Bacteria</taxon>
        <taxon>Bacillati</taxon>
        <taxon>Actinomycetota</taxon>
        <taxon>Actinomycetes</taxon>
        <taxon>Mycobacteriales</taxon>
        <taxon>Nocardiaceae</taxon>
        <taxon>Nocardia</taxon>
    </lineage>
</organism>
<dbReference type="EMBL" id="JBHSDL010000009">
    <property type="protein sequence ID" value="MFC4374287.1"/>
    <property type="molecule type" value="Genomic_DNA"/>
</dbReference>
<feature type="transmembrane region" description="Helical" evidence="1">
    <location>
        <begin position="182"/>
        <end position="198"/>
    </location>
</feature>
<sequence length="341" mass="35461">MPALLIRAAQRWFFGGLIAAVVLGYQVDNLFGSDPSDYRAFPSSTVPAQQPWQLAVALLLITALLAAMWCRRGERVESELSSTSVMFGAAIAISAGLVARVWSESGWLAAAALVLVAATFAAGRRWLLPEQAMALAAAMAGAAILVVEPGLDVEPSMVTLVVGSAAAVGGAVYGLRFRRPALAVAVCAVAALLATLSHVSETGWVRVVAGAVLLFAIAMTGFSCLPIEPALLAGWSVLPALASLTSRELTVRTDTESAAAVNRWTSDYYPTWAAYVPGRLTGELVVIDAPQQTFVSRPAMIIPGLILTGLCAACAVGLARHGADASRDRNASQPAEESGSD</sequence>
<dbReference type="Proteomes" id="UP001595844">
    <property type="component" value="Unassembled WGS sequence"/>
</dbReference>
<evidence type="ECO:0000313" key="2">
    <source>
        <dbReference type="EMBL" id="MFC4374287.1"/>
    </source>
</evidence>
<feature type="transmembrane region" description="Helical" evidence="1">
    <location>
        <begin position="12"/>
        <end position="32"/>
    </location>
</feature>
<comment type="caution">
    <text evidence="2">The sequence shown here is derived from an EMBL/GenBank/DDBJ whole genome shotgun (WGS) entry which is preliminary data.</text>
</comment>
<protein>
    <submittedName>
        <fullName evidence="2">Uncharacterized protein</fullName>
    </submittedName>
</protein>
<keyword evidence="3" id="KW-1185">Reference proteome</keyword>
<keyword evidence="1" id="KW-0472">Membrane</keyword>
<keyword evidence="1" id="KW-1133">Transmembrane helix</keyword>
<feature type="transmembrane region" description="Helical" evidence="1">
    <location>
        <begin position="108"/>
        <end position="127"/>
    </location>
</feature>
<evidence type="ECO:0000313" key="3">
    <source>
        <dbReference type="Proteomes" id="UP001595844"/>
    </source>
</evidence>
<feature type="transmembrane region" description="Helical" evidence="1">
    <location>
        <begin position="52"/>
        <end position="70"/>
    </location>
</feature>
<accession>A0ABV8VFA9</accession>
<proteinExistence type="predicted"/>
<reference evidence="3" key="1">
    <citation type="journal article" date="2019" name="Int. J. Syst. Evol. Microbiol.">
        <title>The Global Catalogue of Microorganisms (GCM) 10K type strain sequencing project: providing services to taxonomists for standard genome sequencing and annotation.</title>
        <authorList>
            <consortium name="The Broad Institute Genomics Platform"/>
            <consortium name="The Broad Institute Genome Sequencing Center for Infectious Disease"/>
            <person name="Wu L."/>
            <person name="Ma J."/>
        </authorList>
    </citation>
    <scope>NUCLEOTIDE SEQUENCE [LARGE SCALE GENOMIC DNA]</scope>
    <source>
        <strain evidence="3">IBRC-M 10490</strain>
    </source>
</reference>
<feature type="transmembrane region" description="Helical" evidence="1">
    <location>
        <begin position="134"/>
        <end position="151"/>
    </location>
</feature>
<feature type="transmembrane region" description="Helical" evidence="1">
    <location>
        <begin position="82"/>
        <end position="102"/>
    </location>
</feature>
<feature type="transmembrane region" description="Helical" evidence="1">
    <location>
        <begin position="300"/>
        <end position="319"/>
    </location>
</feature>
<feature type="transmembrane region" description="Helical" evidence="1">
    <location>
        <begin position="157"/>
        <end position="175"/>
    </location>
</feature>
<keyword evidence="1" id="KW-0812">Transmembrane</keyword>
<evidence type="ECO:0000256" key="1">
    <source>
        <dbReference type="SAM" id="Phobius"/>
    </source>
</evidence>